<dbReference type="Gene3D" id="3.20.20.150">
    <property type="entry name" value="Divalent-metal-dependent TIM barrel enzymes"/>
    <property type="match status" value="1"/>
</dbReference>
<keyword evidence="2" id="KW-0413">Isomerase</keyword>
<reference evidence="2 3" key="1">
    <citation type="submission" date="2020-02" db="EMBL/GenBank/DDBJ databases">
        <authorList>
            <person name="Zheng R.K."/>
            <person name="Sun C.M."/>
        </authorList>
    </citation>
    <scope>NUCLEOTIDE SEQUENCE [LARGE SCALE GENOMIC DNA]</scope>
    <source>
        <strain evidence="3">zrk13</strain>
    </source>
</reference>
<feature type="domain" description="Xylose isomerase-like TIM barrel" evidence="1">
    <location>
        <begin position="25"/>
        <end position="255"/>
    </location>
</feature>
<name>A0A7L7KTI0_9MOLU</name>
<dbReference type="InterPro" id="IPR013022">
    <property type="entry name" value="Xyl_isomerase-like_TIM-brl"/>
</dbReference>
<dbReference type="Pfam" id="PF01261">
    <property type="entry name" value="AP_endonuc_2"/>
    <property type="match status" value="1"/>
</dbReference>
<dbReference type="PANTHER" id="PTHR12110">
    <property type="entry name" value="HYDROXYPYRUVATE ISOMERASE"/>
    <property type="match status" value="1"/>
</dbReference>
<dbReference type="Proteomes" id="UP000514720">
    <property type="component" value="Chromosome"/>
</dbReference>
<dbReference type="PANTHER" id="PTHR12110:SF41">
    <property type="entry name" value="INOSOSE DEHYDRATASE"/>
    <property type="match status" value="1"/>
</dbReference>
<organism evidence="2 3">
    <name type="scientific">Candidatus Xianfuyuplasma coldseepsis</name>
    <dbReference type="NCBI Taxonomy" id="2782163"/>
    <lineage>
        <taxon>Bacteria</taxon>
        <taxon>Bacillati</taxon>
        <taxon>Mycoplasmatota</taxon>
        <taxon>Mollicutes</taxon>
        <taxon>Candidatus Izemoplasmatales</taxon>
        <taxon>Candidatus Izemoplasmataceae</taxon>
        <taxon>Candidatus Xianfuyuplasma</taxon>
    </lineage>
</organism>
<evidence type="ECO:0000313" key="2">
    <source>
        <dbReference type="EMBL" id="QMS85068.1"/>
    </source>
</evidence>
<dbReference type="InterPro" id="IPR050312">
    <property type="entry name" value="IolE/XylAMocC-like"/>
</dbReference>
<proteinExistence type="predicted"/>
<evidence type="ECO:0000259" key="1">
    <source>
        <dbReference type="Pfam" id="PF01261"/>
    </source>
</evidence>
<dbReference type="KEGG" id="xcl:G4Z02_04700"/>
<dbReference type="RefSeq" id="WP_258876835.1">
    <property type="nucleotide sequence ID" value="NZ_CP048914.1"/>
</dbReference>
<dbReference type="EMBL" id="CP048914">
    <property type="protein sequence ID" value="QMS85068.1"/>
    <property type="molecule type" value="Genomic_DNA"/>
</dbReference>
<evidence type="ECO:0000313" key="3">
    <source>
        <dbReference type="Proteomes" id="UP000514720"/>
    </source>
</evidence>
<accession>A0A7L7KTI0</accession>
<dbReference type="InterPro" id="IPR036237">
    <property type="entry name" value="Xyl_isomerase-like_sf"/>
</dbReference>
<dbReference type="AlphaFoldDB" id="A0A7L7KTI0"/>
<dbReference type="SUPFAM" id="SSF51658">
    <property type="entry name" value="Xylose isomerase-like"/>
    <property type="match status" value="1"/>
</dbReference>
<keyword evidence="3" id="KW-1185">Reference proteome</keyword>
<protein>
    <submittedName>
        <fullName evidence="2">Sugar phosphate isomerase/epimerase</fullName>
    </submittedName>
</protein>
<sequence>MNVAVQLYSLRDYIQTKETLEDTLQKLKSMGCEYVQLSGFGRLTDEKITWYKELFPKYSIQIIATHIDYNQLQEEFDYIVQFHHDMNIPYVGVGALPSKFARDKVKDYQHFIFEMNILGTKLQKQGLQLTYHNHSFEFVQLGPFIPFDILYQNMDQRVVQFLPDFYWLQAAGVNPLQFIQKYHANFDIVHLKDMRVQLVNDWITKPVYCSIGDGNMDYKSIIETLYSKNTKYYIIEQDQFLTNNPFNEIKRSIDFTINTLQTCSD</sequence>
<gene>
    <name evidence="2" type="ORF">G4Z02_04700</name>
</gene>
<dbReference type="GO" id="GO:0016853">
    <property type="term" value="F:isomerase activity"/>
    <property type="evidence" value="ECO:0007669"/>
    <property type="project" value="UniProtKB-KW"/>
</dbReference>